<proteinExistence type="predicted"/>
<accession>A0AAW7ZE90</accession>
<reference evidence="2" key="1">
    <citation type="journal article" date="2023" name="J. Hazard. Mater.">
        <title>Anaerobic biodegradation of pyrene and benzo[a]pyrene by a new sulfate-reducing Desulforamulus aquiferis strain DSA.</title>
        <authorList>
            <person name="Zhang Z."/>
            <person name="Sun J."/>
            <person name="Gong X."/>
            <person name="Wang C."/>
            <person name="Wang H."/>
        </authorList>
    </citation>
    <scope>NUCLEOTIDE SEQUENCE</scope>
    <source>
        <strain evidence="2">DSA</strain>
    </source>
</reference>
<gene>
    <name evidence="2" type="ORF">P6N53_10305</name>
</gene>
<dbReference type="Proteomes" id="UP001172911">
    <property type="component" value="Unassembled WGS sequence"/>
</dbReference>
<dbReference type="AlphaFoldDB" id="A0AAW7ZE90"/>
<name>A0AAW7ZE90_9FIRM</name>
<keyword evidence="3" id="KW-1185">Reference proteome</keyword>
<dbReference type="EMBL" id="JARPTC010000014">
    <property type="protein sequence ID" value="MDO7787612.1"/>
    <property type="molecule type" value="Genomic_DNA"/>
</dbReference>
<organism evidence="2 3">
    <name type="scientific">Desulforamulus aquiferis</name>
    <dbReference type="NCBI Taxonomy" id="1397668"/>
    <lineage>
        <taxon>Bacteria</taxon>
        <taxon>Bacillati</taxon>
        <taxon>Bacillota</taxon>
        <taxon>Clostridia</taxon>
        <taxon>Eubacteriales</taxon>
        <taxon>Peptococcaceae</taxon>
        <taxon>Desulforamulus</taxon>
    </lineage>
</organism>
<feature type="domain" description="ChrB N-terminal" evidence="1">
    <location>
        <begin position="19"/>
        <end position="101"/>
    </location>
</feature>
<dbReference type="RefSeq" id="WP_304542778.1">
    <property type="nucleotide sequence ID" value="NZ_JARPTC010000014.1"/>
</dbReference>
<protein>
    <recommendedName>
        <fullName evidence="1">ChrB N-terminal domain-containing protein</fullName>
    </recommendedName>
</protein>
<evidence type="ECO:0000259" key="1">
    <source>
        <dbReference type="Pfam" id="PF20229"/>
    </source>
</evidence>
<dbReference type="Pfam" id="PF20229">
    <property type="entry name" value="ChrB_N"/>
    <property type="match status" value="1"/>
</dbReference>
<sequence length="149" mass="17613">MKWVLLVYKLPKAKTTAKKVAIWRKLKKLAVYPLQDSVCILPYSERTLENFEWLAEEIKEMGGDATLWETIALDYSQEDQVKEYFLTQVNKQYKEIMDKVENAINIKQLQKLWTLFHQIKSQDYLRSPLWIEVKGLLEKKASELSGKDE</sequence>
<evidence type="ECO:0000313" key="3">
    <source>
        <dbReference type="Proteomes" id="UP001172911"/>
    </source>
</evidence>
<dbReference type="InterPro" id="IPR046858">
    <property type="entry name" value="ChrB_N"/>
</dbReference>
<comment type="caution">
    <text evidence="2">The sequence shown here is derived from an EMBL/GenBank/DDBJ whole genome shotgun (WGS) entry which is preliminary data.</text>
</comment>
<reference evidence="2" key="2">
    <citation type="submission" date="2023-03" db="EMBL/GenBank/DDBJ databases">
        <authorList>
            <person name="Zhang Z."/>
        </authorList>
    </citation>
    <scope>NUCLEOTIDE SEQUENCE</scope>
    <source>
        <strain evidence="2">DSA</strain>
    </source>
</reference>
<evidence type="ECO:0000313" key="2">
    <source>
        <dbReference type="EMBL" id="MDO7787612.1"/>
    </source>
</evidence>